<dbReference type="KEGG" id="lxl:KDY119_00099"/>
<proteinExistence type="inferred from homology"/>
<dbReference type="GO" id="GO:0036524">
    <property type="term" value="F:protein deglycase activity"/>
    <property type="evidence" value="ECO:0007669"/>
    <property type="project" value="UniProtKB-EC"/>
</dbReference>
<dbReference type="AlphaFoldDB" id="A0A5P9Q871"/>
<dbReference type="EMBL" id="CP045529">
    <property type="protein sequence ID" value="QFU96615.1"/>
    <property type="molecule type" value="Genomic_DNA"/>
</dbReference>
<dbReference type="Pfam" id="PF01965">
    <property type="entry name" value="DJ-1_PfpI"/>
    <property type="match status" value="1"/>
</dbReference>
<dbReference type="PANTHER" id="PTHR42733:SF2">
    <property type="entry name" value="DJ-1_THIJ_PFPI FAMILY PROTEIN"/>
    <property type="match status" value="1"/>
</dbReference>
<dbReference type="EC" id="3.5.1.124" evidence="3"/>
<dbReference type="PROSITE" id="PS51276">
    <property type="entry name" value="PEPTIDASE_C56_PFPI"/>
    <property type="match status" value="1"/>
</dbReference>
<sequence>MAKILILTGDAAETLEVFYPYQRLQEAGYEVEIAAPEKKKLQFVVHDFVDTFDTYTEKLGHTWEADVAFRDVNPDDYVAVVVPGGRAPEYIRNDDDAKRLVKAFFDRDAPVAALCHGPLLLAAAGVLRGRTTSAYPQLAVDVETAGGTFQDGGDVVDGNLVSGRAWPDNGPWMKAFLEVLEKAGV</sequence>
<protein>
    <submittedName>
        <fullName evidence="3">Protein deglycase</fullName>
        <ecNumber evidence="3">3.5.1.124</ecNumber>
    </submittedName>
</protein>
<dbReference type="OrthoDB" id="9792284at2"/>
<dbReference type="Proteomes" id="UP000326702">
    <property type="component" value="Chromosome"/>
</dbReference>
<feature type="domain" description="DJ-1/PfpI" evidence="2">
    <location>
        <begin position="3"/>
        <end position="178"/>
    </location>
</feature>
<evidence type="ECO:0000256" key="1">
    <source>
        <dbReference type="ARBA" id="ARBA00008542"/>
    </source>
</evidence>
<evidence type="ECO:0000313" key="3">
    <source>
        <dbReference type="EMBL" id="QFU96615.1"/>
    </source>
</evidence>
<comment type="similarity">
    <text evidence="1">Belongs to the peptidase C56 family.</text>
</comment>
<keyword evidence="4" id="KW-1185">Reference proteome</keyword>
<evidence type="ECO:0000313" key="4">
    <source>
        <dbReference type="Proteomes" id="UP000326702"/>
    </source>
</evidence>
<evidence type="ECO:0000259" key="2">
    <source>
        <dbReference type="Pfam" id="PF01965"/>
    </source>
</evidence>
<dbReference type="NCBIfam" id="TIGR01382">
    <property type="entry name" value="PfpI"/>
    <property type="match status" value="1"/>
</dbReference>
<accession>A0A5P9Q871</accession>
<organism evidence="3 4">
    <name type="scientific">Luteimicrobium xylanilyticum</name>
    <dbReference type="NCBI Taxonomy" id="1133546"/>
    <lineage>
        <taxon>Bacteria</taxon>
        <taxon>Bacillati</taxon>
        <taxon>Actinomycetota</taxon>
        <taxon>Actinomycetes</taxon>
        <taxon>Micrococcales</taxon>
        <taxon>Luteimicrobium</taxon>
    </lineage>
</organism>
<dbReference type="InterPro" id="IPR002818">
    <property type="entry name" value="DJ-1/PfpI"/>
</dbReference>
<dbReference type="RefSeq" id="WP_036955159.1">
    <property type="nucleotide sequence ID" value="NZ_BAABIH010000019.1"/>
</dbReference>
<dbReference type="InterPro" id="IPR029062">
    <property type="entry name" value="Class_I_gatase-like"/>
</dbReference>
<gene>
    <name evidence="3" type="primary">pfpI</name>
    <name evidence="3" type="ORF">KDY119_00099</name>
</gene>
<dbReference type="CDD" id="cd03169">
    <property type="entry name" value="GATase1_PfpI_1"/>
    <property type="match status" value="1"/>
</dbReference>
<dbReference type="SUPFAM" id="SSF52317">
    <property type="entry name" value="Class I glutamine amidotransferase-like"/>
    <property type="match status" value="1"/>
</dbReference>
<dbReference type="PANTHER" id="PTHR42733">
    <property type="entry name" value="DJ-1 PROTEIN"/>
    <property type="match status" value="1"/>
</dbReference>
<keyword evidence="3" id="KW-0378">Hydrolase</keyword>
<dbReference type="Gene3D" id="3.40.50.880">
    <property type="match status" value="1"/>
</dbReference>
<reference evidence="3 4" key="1">
    <citation type="submission" date="2019-10" db="EMBL/GenBank/DDBJ databases">
        <title>Genome sequence of Luteimicrobium xylanilyticum HY-24.</title>
        <authorList>
            <person name="Kim D.Y."/>
            <person name="Park H.-Y."/>
        </authorList>
    </citation>
    <scope>NUCLEOTIDE SEQUENCE [LARGE SCALE GENOMIC DNA]</scope>
    <source>
        <strain evidence="3 4">HY-24</strain>
    </source>
</reference>
<dbReference type="InterPro" id="IPR006286">
    <property type="entry name" value="C56_PfpI-like"/>
</dbReference>
<name>A0A5P9Q871_9MICO</name>